<gene>
    <name evidence="2" type="ORF">ABE28_023850</name>
</gene>
<dbReference type="SUPFAM" id="SSF56747">
    <property type="entry name" value="Prim-pol domain"/>
    <property type="match status" value="1"/>
</dbReference>
<organism evidence="2 3">
    <name type="scientific">Peribacillus muralis</name>
    <dbReference type="NCBI Taxonomy" id="264697"/>
    <lineage>
        <taxon>Bacteria</taxon>
        <taxon>Bacillati</taxon>
        <taxon>Bacillota</taxon>
        <taxon>Bacilli</taxon>
        <taxon>Bacillales</taxon>
        <taxon>Bacillaceae</taxon>
        <taxon>Peribacillus</taxon>
    </lineage>
</organism>
<evidence type="ECO:0000313" key="2">
    <source>
        <dbReference type="EMBL" id="AOH57388.1"/>
    </source>
</evidence>
<dbReference type="AlphaFoldDB" id="A0A1B3XVZ0"/>
<evidence type="ECO:0000259" key="1">
    <source>
        <dbReference type="PROSITE" id="PS50878"/>
    </source>
</evidence>
<keyword evidence="3" id="KW-1185">Reference proteome</keyword>
<dbReference type="KEGG" id="bmur:ABE28_023850"/>
<dbReference type="Pfam" id="PF00078">
    <property type="entry name" value="RVT_1"/>
    <property type="match status" value="1"/>
</dbReference>
<dbReference type="RefSeq" id="WP_069191731.1">
    <property type="nucleotide sequence ID" value="NZ_CP017081.1"/>
</dbReference>
<dbReference type="Proteomes" id="UP000077926">
    <property type="component" value="Plasmid pG25-68"/>
</dbReference>
<dbReference type="OrthoDB" id="9793236at2"/>
<name>A0A1B3XVZ0_9BACI</name>
<evidence type="ECO:0000313" key="3">
    <source>
        <dbReference type="Proteomes" id="UP000077926"/>
    </source>
</evidence>
<reference evidence="2 3" key="1">
    <citation type="submission" date="2016-08" db="EMBL/GenBank/DDBJ databases">
        <title>Complete genome sequence of Bacillus muralis G25-68, a strain with toxicity to nematodes.</title>
        <authorList>
            <person name="Zheng Z."/>
        </authorList>
    </citation>
    <scope>NUCLEOTIDE SEQUENCE [LARGE SCALE GENOMIC DNA]</scope>
    <source>
        <strain evidence="2 3">G25-68</strain>
        <plasmid evidence="3">pg25-68</plasmid>
    </source>
</reference>
<accession>A0A1B3XVZ0</accession>
<dbReference type="Pfam" id="PF22548">
    <property type="entry name" value="AEP-TOTE"/>
    <property type="match status" value="1"/>
</dbReference>
<dbReference type="PANTHER" id="PTHR34047">
    <property type="entry name" value="NUCLEAR INTRON MATURASE 1, MITOCHONDRIAL-RELATED"/>
    <property type="match status" value="1"/>
</dbReference>
<dbReference type="PROSITE" id="PS50878">
    <property type="entry name" value="RT_POL"/>
    <property type="match status" value="1"/>
</dbReference>
<dbReference type="EMBL" id="CP017081">
    <property type="protein sequence ID" value="AOH57388.1"/>
    <property type="molecule type" value="Genomic_DNA"/>
</dbReference>
<dbReference type="InterPro" id="IPR054347">
    <property type="entry name" value="TOTE_primase"/>
</dbReference>
<feature type="domain" description="Reverse transcriptase" evidence="1">
    <location>
        <begin position="445"/>
        <end position="704"/>
    </location>
</feature>
<proteinExistence type="predicted"/>
<sequence>MAIKTTDISKKKLYKSLANKLYELFVMNKKYFAEQLQDGNYNTKNNIMDPLRIHDMLVNKKSYLTYQQVKTKLKWICLDFDIDKAVIKRNDSKHPDKYMDLLIDEVKKVSRFLDSLHIKYITEFSGNRGIHIWIVFTESIEKSHAYQLIQRIEEEFKESKNSNINVDVFPKNGNNNNNRVGFGVKLPLSFHTKSQCYSYLIEDIYSFSNSVDNWRSNLDESFLNSQLSIMSNYELQKFNDVVTKLDIELIEEDNKQLNPFISTRGILKETRENLDSILDKLSQCNIVKELLKNYPNNLNENERVIFVGLLNRLKTSENDNYGKELLWEFFSKIDNFRPDLTKKKLENLNLYPPTCVFLRTKFPQYNCDCDNDVVVKKQGIVNLKEYSPLRYLKDTELVPYDAFEVKEPEIDRIRKVQKKYTKQNDEIPFLFTHLELDNINHKDFKEKVTNTLNGKYKINDFYKFNRYEKDEKIRTLYALPAEEKIISTYLIKTLNSFYYTEFSDNSYGYKFENSFANYNIFKPWMQQWLIYRNRIMERLNEDLLEDHYVLKLDIKNFYSSINLGRLRTKLIHGPSKIIEEKISLLSEEQLNKYNNLIDYLMNLCEAEKLDDKGVPQGPAFARYLAEVYLIELDEYIENLIEVNFNFYYRYVDDIILILEDEKMAKIVLGKIKSYLDSLDLEINWDKYLLLQVKNSRNTFENYFNNNKYFVDNASKTHEINSDFTNKRATKILTKMVKPNIDEINEDNLSFYFTHFNDNKRLLEEKKKLETFLFSLKIGRGSLFRNYFSFYFSNNNAFENFVENTKLLEGLARGSFLNALFERVFYNNFDEKNKIISVIKELDKTRLVDYELELIISLMLLDNEYIESDFLNEVNDKTLLKVIGFKFNKRIPSVLEEKILNILWKQRKRIKSKQSNKYNKRSSLNGVPPTFRKFCTLRNFWQLLGAVQTSSFYLGHPIDRVAMLSNN</sequence>
<dbReference type="CDD" id="cd01646">
    <property type="entry name" value="RT_Bac_retron_I"/>
    <property type="match status" value="1"/>
</dbReference>
<geneLocation type="plasmid" evidence="3">
    <name>pg25-68</name>
</geneLocation>
<keyword evidence="2" id="KW-0614">Plasmid</keyword>
<dbReference type="SUPFAM" id="SSF56672">
    <property type="entry name" value="DNA/RNA polymerases"/>
    <property type="match status" value="1"/>
</dbReference>
<dbReference type="InterPro" id="IPR000477">
    <property type="entry name" value="RT_dom"/>
</dbReference>
<dbReference type="InterPro" id="IPR043502">
    <property type="entry name" value="DNA/RNA_pol_sf"/>
</dbReference>
<dbReference type="Gene3D" id="3.30.70.3300">
    <property type="match status" value="1"/>
</dbReference>
<protein>
    <recommendedName>
        <fullName evidence="1">Reverse transcriptase domain-containing protein</fullName>
    </recommendedName>
</protein>
<dbReference type="PANTHER" id="PTHR34047:SF8">
    <property type="entry name" value="PROTEIN YKFC"/>
    <property type="match status" value="1"/>
</dbReference>
<dbReference type="InterPro" id="IPR051083">
    <property type="entry name" value="GrpII_Intron_Splice-Mob/Def"/>
</dbReference>